<feature type="transmembrane region" description="Helical" evidence="1">
    <location>
        <begin position="135"/>
        <end position="155"/>
    </location>
</feature>
<feature type="transmembrane region" description="Helical" evidence="1">
    <location>
        <begin position="287"/>
        <end position="307"/>
    </location>
</feature>
<dbReference type="RefSeq" id="WP_393010897.1">
    <property type="nucleotide sequence ID" value="NZ_JAZAQF010000022.1"/>
</dbReference>
<reference evidence="3" key="1">
    <citation type="journal article" date="2024" name="Algal Res.">
        <title>Biochemical, toxicological and genomic investigation of a high-biomass producing Limnothrix strain isolated from Italian shallow drinking water reservoir.</title>
        <authorList>
            <person name="Simonazzi M."/>
            <person name="Shishido T.K."/>
            <person name="Delbaje E."/>
            <person name="Wahlsten M."/>
            <person name="Fewer D.P."/>
            <person name="Sivonen K."/>
            <person name="Pezzolesi L."/>
            <person name="Pistocchi R."/>
        </authorList>
    </citation>
    <scope>NUCLEOTIDE SEQUENCE [LARGE SCALE GENOMIC DNA]</scope>
    <source>
        <strain evidence="3">LRLZ20PSL1</strain>
    </source>
</reference>
<organism evidence="2 3">
    <name type="scientific">Limnothrix redekei LRLZ20PSL1</name>
    <dbReference type="NCBI Taxonomy" id="3112953"/>
    <lineage>
        <taxon>Bacteria</taxon>
        <taxon>Bacillati</taxon>
        <taxon>Cyanobacteriota</taxon>
        <taxon>Cyanophyceae</taxon>
        <taxon>Pseudanabaenales</taxon>
        <taxon>Pseudanabaenaceae</taxon>
        <taxon>Limnothrix</taxon>
    </lineage>
</organism>
<keyword evidence="1" id="KW-1133">Transmembrane helix</keyword>
<name>A0ABW7C6M6_9CYAN</name>
<evidence type="ECO:0008006" key="4">
    <source>
        <dbReference type="Google" id="ProtNLM"/>
    </source>
</evidence>
<feature type="transmembrane region" description="Helical" evidence="1">
    <location>
        <begin position="22"/>
        <end position="43"/>
    </location>
</feature>
<keyword evidence="3" id="KW-1185">Reference proteome</keyword>
<evidence type="ECO:0000313" key="2">
    <source>
        <dbReference type="EMBL" id="MFG3816854.1"/>
    </source>
</evidence>
<proteinExistence type="predicted"/>
<feature type="transmembrane region" description="Helical" evidence="1">
    <location>
        <begin position="419"/>
        <end position="437"/>
    </location>
</feature>
<evidence type="ECO:0000313" key="3">
    <source>
        <dbReference type="Proteomes" id="UP001604335"/>
    </source>
</evidence>
<keyword evidence="1" id="KW-0812">Transmembrane</keyword>
<accession>A0ABW7C6M6</accession>
<feature type="transmembrane region" description="Helical" evidence="1">
    <location>
        <begin position="386"/>
        <end position="407"/>
    </location>
</feature>
<protein>
    <recommendedName>
        <fullName evidence="4">Glycosyltransferase RgtA/B/C/D-like domain-containing protein</fullName>
    </recommendedName>
</protein>
<feature type="transmembrane region" description="Helical" evidence="1">
    <location>
        <begin position="327"/>
        <end position="347"/>
    </location>
</feature>
<feature type="transmembrane region" description="Helical" evidence="1">
    <location>
        <begin position="207"/>
        <end position="225"/>
    </location>
</feature>
<sequence>MIGKWRGPQGSSTMLGAIGQVAFWRSGWAVLGWTLLGALVRFWNLGGKPPSSIEVASIGFGLGNGFDHLPLDRLVSLAELLEPLRVQPTVGLGETIARLAAQSTHPPLFFGLMHGWLRALTPAGGLVDLATARSLSALLGCVAIPAGFWLAQWLAGHLAPPQDGAATPQPTDRPVAALWMAHGVAALLALSPYGVAMAQEARHYTLAILWAIGTWAATFGAVHRLHQGRSPGWGLGITWVLGNGLSLATHYFCLLGIAAQGLAIGWLAWSQGQSQGWSILRGRPWRVMGVIALAQIALAAAWLPAMAGASESELTAWIREDLSPAEWFLPPLRLLAWLATMVVLLPVEQQPLPVILGSAIALLAVLGLLLRMIGPIWRSGLARPAPLWWAISIGIVGPLVLMLLSIYSDRGDLSVAPRYQFVHFPLVVLGVGLALGQRSTDRAPLSIGRWQGSGRSAMVAILVVSLLGSLAVANNWGFLKSRQVDRLWEQIEGRSTHTPLLVSHIETYAEIRGTVAIAYEWQRRQAPPTHQRPAQSSNSPQFAPQFLMLQEASDRADAQSPLAQVIQQQARPFDLWTVDLSPALDLEAYGCERAKERRRPTGYRLRHYQCTEAAS</sequence>
<feature type="transmembrane region" description="Helical" evidence="1">
    <location>
        <begin position="457"/>
        <end position="479"/>
    </location>
</feature>
<gene>
    <name evidence="2" type="ORF">VPK24_04325</name>
</gene>
<feature type="transmembrane region" description="Helical" evidence="1">
    <location>
        <begin position="354"/>
        <end position="374"/>
    </location>
</feature>
<feature type="transmembrane region" description="Helical" evidence="1">
    <location>
        <begin position="175"/>
        <end position="195"/>
    </location>
</feature>
<dbReference type="Proteomes" id="UP001604335">
    <property type="component" value="Unassembled WGS sequence"/>
</dbReference>
<evidence type="ECO:0000256" key="1">
    <source>
        <dbReference type="SAM" id="Phobius"/>
    </source>
</evidence>
<dbReference type="EMBL" id="JAZAQF010000022">
    <property type="protein sequence ID" value="MFG3816854.1"/>
    <property type="molecule type" value="Genomic_DNA"/>
</dbReference>
<feature type="transmembrane region" description="Helical" evidence="1">
    <location>
        <begin position="245"/>
        <end position="267"/>
    </location>
</feature>
<comment type="caution">
    <text evidence="2">The sequence shown here is derived from an EMBL/GenBank/DDBJ whole genome shotgun (WGS) entry which is preliminary data.</text>
</comment>
<keyword evidence="1" id="KW-0472">Membrane</keyword>